<dbReference type="InterPro" id="IPR005368">
    <property type="entry name" value="UPF0175"/>
</dbReference>
<dbReference type="GeneID" id="36511873"/>
<keyword evidence="3" id="KW-1185">Reference proteome</keyword>
<name>A0A2R4X024_9EURY</name>
<dbReference type="RefSeq" id="WP_108381506.1">
    <property type="nucleotide sequence ID" value="NZ_CP028858.1"/>
</dbReference>
<dbReference type="Proteomes" id="UP000244727">
    <property type="component" value="Chromosome"/>
</dbReference>
<evidence type="ECO:0000313" key="2">
    <source>
        <dbReference type="EMBL" id="AWB27137.1"/>
    </source>
</evidence>
<comment type="similarity">
    <text evidence="1">Belongs to the UPF0175 family.</text>
</comment>
<reference evidence="2 3" key="1">
    <citation type="submission" date="2018-04" db="EMBL/GenBank/DDBJ databases">
        <title>Halococcoides cellulosivorans gen. nov., sp. nov., an extremely halophilic cellulose-utilizing haloarchaeon from hypersaline lakes.</title>
        <authorList>
            <person name="Sorokin D.Y."/>
            <person name="Toshchakov S.V."/>
            <person name="Samarov N.I."/>
            <person name="Korzhenkov A."/>
            <person name="Kublanov I.V."/>
        </authorList>
    </citation>
    <scope>NUCLEOTIDE SEQUENCE [LARGE SCALE GENOMIC DNA]</scope>
    <source>
        <strain evidence="2 3">HArcel1</strain>
    </source>
</reference>
<dbReference type="Pfam" id="PF03683">
    <property type="entry name" value="UPF0175"/>
    <property type="match status" value="1"/>
</dbReference>
<dbReference type="PANTHER" id="PTHR37525">
    <property type="entry name" value="UPF0175 PROTEIN SSL1255"/>
    <property type="match status" value="1"/>
</dbReference>
<dbReference type="KEGG" id="harc:HARCEL1_05160"/>
<sequence length="97" mass="10786">MIDVDDTIDGLREVGAYDTDAEVIEDAIRTLLRTKPELRTELAVEQYRSGGVSLNRAAETAGMSPTAFRELLADRGDRRPAGFLSESDRDDRLDDLE</sequence>
<dbReference type="PANTHER" id="PTHR37525:SF1">
    <property type="entry name" value="UPF0175 PROTEIN SSL1255"/>
    <property type="match status" value="1"/>
</dbReference>
<accession>A0A2R4X024</accession>
<evidence type="ECO:0000313" key="3">
    <source>
        <dbReference type="Proteomes" id="UP000244727"/>
    </source>
</evidence>
<evidence type="ECO:0000256" key="1">
    <source>
        <dbReference type="ARBA" id="ARBA00005651"/>
    </source>
</evidence>
<dbReference type="InterPro" id="IPR052264">
    <property type="entry name" value="UPF0175_domain"/>
</dbReference>
<gene>
    <name evidence="2" type="ORF">HARCEL1_05160</name>
</gene>
<dbReference type="EMBL" id="CP028858">
    <property type="protein sequence ID" value="AWB27137.1"/>
    <property type="molecule type" value="Genomic_DNA"/>
</dbReference>
<dbReference type="AlphaFoldDB" id="A0A2R4X024"/>
<protein>
    <submittedName>
        <fullName evidence="2">Uncharacterized protein</fullName>
    </submittedName>
</protein>
<organism evidence="2 3">
    <name type="scientific">Halococcoides cellulosivorans</name>
    <dbReference type="NCBI Taxonomy" id="1679096"/>
    <lineage>
        <taxon>Archaea</taxon>
        <taxon>Methanobacteriati</taxon>
        <taxon>Methanobacteriota</taxon>
        <taxon>Stenosarchaea group</taxon>
        <taxon>Halobacteria</taxon>
        <taxon>Halobacteriales</taxon>
        <taxon>Haloarculaceae</taxon>
        <taxon>Halococcoides</taxon>
    </lineage>
</organism>
<proteinExistence type="inferred from homology"/>